<reference evidence="1" key="1">
    <citation type="submission" date="2025-08" db="UniProtKB">
        <authorList>
            <consortium name="Ensembl"/>
        </authorList>
    </citation>
    <scope>IDENTIFICATION</scope>
</reference>
<sequence length="115" mass="12514">MLDLSPFLLSFFPSRLPHSTLPSWGLPSFSCQASQPLLPRSRDWRPRRVALSYLHSLPLKVGGDQRSLGLACEPPLAAWSLGLTPASVLQMLLGFLGAGPSRAGPMTLRAWLHSP</sequence>
<protein>
    <submittedName>
        <fullName evidence="1">Uncharacterized protein</fullName>
    </submittedName>
</protein>
<accession>A0A2K6AKA2</accession>
<reference evidence="1" key="2">
    <citation type="submission" date="2025-09" db="UniProtKB">
        <authorList>
            <consortium name="Ensembl"/>
        </authorList>
    </citation>
    <scope>IDENTIFICATION</scope>
</reference>
<dbReference type="AlphaFoldDB" id="A0A2K6AKA2"/>
<proteinExistence type="predicted"/>
<dbReference type="Ensembl" id="ENSMLET00000064107.1">
    <property type="protein sequence ID" value="ENSMLEP00000040481.1"/>
    <property type="gene ID" value="ENSMLEG00000044256.1"/>
</dbReference>
<evidence type="ECO:0000313" key="1">
    <source>
        <dbReference type="Ensembl" id="ENSMLEP00000040481.1"/>
    </source>
</evidence>
<dbReference type="Proteomes" id="UP000233140">
    <property type="component" value="Unassembled WGS sequence"/>
</dbReference>
<organism evidence="1 2">
    <name type="scientific">Mandrillus leucophaeus</name>
    <name type="common">Drill</name>
    <name type="synonym">Papio leucophaeus</name>
    <dbReference type="NCBI Taxonomy" id="9568"/>
    <lineage>
        <taxon>Eukaryota</taxon>
        <taxon>Metazoa</taxon>
        <taxon>Chordata</taxon>
        <taxon>Craniata</taxon>
        <taxon>Vertebrata</taxon>
        <taxon>Euteleostomi</taxon>
        <taxon>Mammalia</taxon>
        <taxon>Eutheria</taxon>
        <taxon>Euarchontoglires</taxon>
        <taxon>Primates</taxon>
        <taxon>Haplorrhini</taxon>
        <taxon>Catarrhini</taxon>
        <taxon>Cercopithecidae</taxon>
        <taxon>Cercopithecinae</taxon>
        <taxon>Mandrillus</taxon>
    </lineage>
</organism>
<name>A0A2K6AKA2_MANLE</name>
<dbReference type="GeneTree" id="ENSGT00980000199420"/>
<keyword evidence="2" id="KW-1185">Reference proteome</keyword>
<evidence type="ECO:0000313" key="2">
    <source>
        <dbReference type="Proteomes" id="UP000233140"/>
    </source>
</evidence>